<feature type="region of interest" description="Disordered" evidence="1">
    <location>
        <begin position="1646"/>
        <end position="1678"/>
    </location>
</feature>
<name>A0A0B2VD58_TOXCA</name>
<proteinExistence type="predicted"/>
<reference evidence="2 3" key="1">
    <citation type="submission" date="2014-11" db="EMBL/GenBank/DDBJ databases">
        <title>Genetic blueprint of the zoonotic pathogen Toxocara canis.</title>
        <authorList>
            <person name="Zhu X.-Q."/>
            <person name="Korhonen P.K."/>
            <person name="Cai H."/>
            <person name="Young N.D."/>
            <person name="Nejsum P."/>
            <person name="von Samson-Himmelstjerna G."/>
            <person name="Boag P.R."/>
            <person name="Tan P."/>
            <person name="Li Q."/>
            <person name="Min J."/>
            <person name="Yang Y."/>
            <person name="Wang X."/>
            <person name="Fang X."/>
            <person name="Hall R.S."/>
            <person name="Hofmann A."/>
            <person name="Sternberg P.W."/>
            <person name="Jex A.R."/>
            <person name="Gasser R.B."/>
        </authorList>
    </citation>
    <scope>NUCLEOTIDE SEQUENCE [LARGE SCALE GENOMIC DNA]</scope>
    <source>
        <strain evidence="2">PN_DK_2014</strain>
    </source>
</reference>
<dbReference type="PANTHER" id="PTHR21696:SF2">
    <property type="entry name" value="PROTEIN UNC-79 HOMOLOG"/>
    <property type="match status" value="1"/>
</dbReference>
<feature type="region of interest" description="Disordered" evidence="1">
    <location>
        <begin position="1575"/>
        <end position="1603"/>
    </location>
</feature>
<keyword evidence="3" id="KW-1185">Reference proteome</keyword>
<sequence length="2277" mass="256196">FLKELPPVPESAFERYSTDLQRSSLYPNLNYSGLFYGIVNLLDVFPQLSSSQSAIGDAILDTIKALYFFLQRDALEQLPYLVACQLGVFPGDLDKKIVHLLSECLIPFTLSSQEWLSVPAVLMLVLQHSTDPSLHTLIIESLMARKEGVYKDVILVLSKGTSEARIAAANLLFHYWPLLNPHILHRKPIQYRVQAWTCSPCQNVNCIDKDVSSRLCYDPGVCTQYGDSAPPVALCKTCADMVEREKKVTTRAICNPMATTDNVVCQNRACESTNRLAVGTCFSEDCIRSHHYVPLRLCQMVRKGKEVDGSERKGGGWFGKERSRMVRKGKEVDGSERKGGGWFGKERRWMVRKGKEVDGSERKGGGWFGKERRWMVRKGKEVDGSERKGGGWFGKERRWMVRKGKEVDGSERKGGGWFGKERRWMVRKGKEVDGSERKGGGWFGKERRWMVRKGKEVDGSERKGGGWFGKERRWMECFTALHTETATTHMRHSGMTCAWGSPLERDIVEAIECFTALHTETATTHMRHSGMTCAWGSPLERDIVEAIVKLLKETSGNLEGTESEGKRPKWLRQLEGGHSLGREIDRMADERRMLSRFGVWLLAALCPPVPEARPQAIGYVMSMLFQWFATTALLPNDSMGAALEQLKTDFVSDWINLAVTNHYDVFIETLMPNPPEYAQVGGVWDKFSTKKEQMREGLSKLLAIMPYDIITLSTWNKIIPHWLQTICEQIADEHLPELKILLCKIFEPDLCPLPFEAQQIYEFITERLTKGDELEIASALDWIHVLSRMEICIPLTLLLDAFSQCVVRLSQIELSPSSENDLEEGRIAAQVAMIDIIAQQLKMNELGVHEISALTEHIFSTCANLLQNHFARGEHTCDNPETDGFLDCSACQQSSFVYQTVAQLVEQLCPKQQMRISVHVDEPLEWTSQMTDASTTPSNLSSVASPKPKESSETPSMVAQTTADSSQKPLLKFQTASVLEEEQSCEFVGVLPTEEVETAMAEATTLTETDVGRETCQVVMATLVDNVKGSTPVQPHATKPTAEFWDTSVGRFRFTIANLPPQLRLIHALLMNLDSEPDTDVQFFMLSTLKLLCLHCESLLNARREHRGFLIWAQENLLIPKLWSLLRSDHSQLGELAVPLIMHCITLPCGEEMFWKTVNTQFTDSRWQERFKAVERMCVLCGLANAAPVKANKVIQTSLSCGVAHLIASVHDPTAAVAQRAILAIRAMPSNSLKLMCLCLESQFDTSMVDRALIIGRIQLLTAIIPDEEILTWDFFIQRFESLALESQLQSQSSDSSFVHDLMHSDPMSDLYQRKVMRARQAIDSSTTARSIVRSLQGSSLRHQLSITSVNASADDQKEPTVRNPTYTSPGNYGRLREFTDEDSNMCLLLNRVVDIENPERHIVYLTVSLFVTFLCNKKTAGDEKATAKKQSVLVRHFNTLIGYSNSEKCFTIPPRRLRRSAVCNAFLCGLPEILDSKLVIANQIVMLGVQLLLHLPSPQRLASDQPTSEYSLAALDINQRHLWLNTTILILYKYRYETPPFSELVSKLISIIICTLECQVHLCDLKSPPAKVEFAPWSDGSSAEEEEDSDVKEERPLHRPETLSVSVPQTITLVTEKGVRLTETTKVVTPSIVTARDEVSDVKLESISEEGVEETSKTSKRKTKLRRRAAKGGESASEKGSLRCGYCNELLQSFDEETLSLCLIAIETFVHREPAMAAPMLFRIISTVTRIIERPLYPWHDSQMFVAGNSRSVAKQLLRVLLHQMSSSGICIQLFDTNVERASGFWSTISFSLADFTELNPVAVIQILLEDILDDWPPRLSRILFNLAAYAPFVPPDAYFSHWSSVISLLDSFFRRLFSQMQSEASRNPIRTELKSCFEIMSVVMRVQNFSTFKSSVALAESFSKWITEAMHECRADLLDMLTVCTACNRALVRERDKQCVTKAIVSELIQAIKFKCEMHEHNYMAIVELVLQDAGETISEEINDDQFNTAACEAIRPYLFDIIDFISDLHVLAKLKKLTSSDSVGGDMKASLAHVVALEMSRSSVRDSRTVLRYIPWLMSPPSVTQAAPGAFAESVTNVRILSWLLLGALHATQPCLPVPIECSQQIADYIHFVLAGFADQSKQSVVHMSALFHAFHLCQLWTVYCEQAAISAEDLAQKAFANVLDFWARVTPAILQLLSHSKVLADMVNLHFLNTMQALQQCNSAVLCQLSAMWQPILTAYHAQIPSQLRIKLDSCENQPSLQSQPLPQWLKRVRYKISQIELQTSAASPFYNV</sequence>
<evidence type="ECO:0000256" key="1">
    <source>
        <dbReference type="SAM" id="MobiDB-lite"/>
    </source>
</evidence>
<feature type="region of interest" description="Disordered" evidence="1">
    <location>
        <begin position="928"/>
        <end position="965"/>
    </location>
</feature>
<comment type="caution">
    <text evidence="2">The sequence shown here is derived from an EMBL/GenBank/DDBJ whole genome shotgun (WGS) entry which is preliminary data.</text>
</comment>
<dbReference type="SUPFAM" id="SSF48371">
    <property type="entry name" value="ARM repeat"/>
    <property type="match status" value="1"/>
</dbReference>
<accession>A0A0B2VD58</accession>
<dbReference type="InterPro" id="IPR016024">
    <property type="entry name" value="ARM-type_fold"/>
</dbReference>
<dbReference type="OrthoDB" id="6270916at2759"/>
<feature type="compositionally biased region" description="Acidic residues" evidence="1">
    <location>
        <begin position="1583"/>
        <end position="1592"/>
    </location>
</feature>
<feature type="compositionally biased region" description="Basic residues" evidence="1">
    <location>
        <begin position="1659"/>
        <end position="1671"/>
    </location>
</feature>
<protein>
    <submittedName>
        <fullName evidence="2">Uncoordinated protein 79</fullName>
    </submittedName>
</protein>
<dbReference type="EMBL" id="JPKZ01001923">
    <property type="protein sequence ID" value="KHN79404.1"/>
    <property type="molecule type" value="Genomic_DNA"/>
</dbReference>
<feature type="non-terminal residue" evidence="2">
    <location>
        <position position="1"/>
    </location>
</feature>
<feature type="region of interest" description="Disordered" evidence="1">
    <location>
        <begin position="1351"/>
        <end position="1370"/>
    </location>
</feature>
<dbReference type="InterPro" id="IPR024855">
    <property type="entry name" value="UNC79"/>
</dbReference>
<feature type="compositionally biased region" description="Polar residues" evidence="1">
    <location>
        <begin position="928"/>
        <end position="944"/>
    </location>
</feature>
<gene>
    <name evidence="2" type="primary">unc-79</name>
    <name evidence="2" type="ORF">Tcan_10452</name>
</gene>
<evidence type="ECO:0000313" key="3">
    <source>
        <dbReference type="Proteomes" id="UP000031036"/>
    </source>
</evidence>
<dbReference type="OMA" id="GKERRWM"/>
<organism evidence="2 3">
    <name type="scientific">Toxocara canis</name>
    <name type="common">Canine roundworm</name>
    <dbReference type="NCBI Taxonomy" id="6265"/>
    <lineage>
        <taxon>Eukaryota</taxon>
        <taxon>Metazoa</taxon>
        <taxon>Ecdysozoa</taxon>
        <taxon>Nematoda</taxon>
        <taxon>Chromadorea</taxon>
        <taxon>Rhabditida</taxon>
        <taxon>Spirurina</taxon>
        <taxon>Ascaridomorpha</taxon>
        <taxon>Ascaridoidea</taxon>
        <taxon>Toxocaridae</taxon>
        <taxon>Toxocara</taxon>
    </lineage>
</organism>
<dbReference type="Proteomes" id="UP000031036">
    <property type="component" value="Unassembled WGS sequence"/>
</dbReference>
<evidence type="ECO:0000313" key="2">
    <source>
        <dbReference type="EMBL" id="KHN79404.1"/>
    </source>
</evidence>
<dbReference type="Pfam" id="PF14776">
    <property type="entry name" value="UNC-79"/>
    <property type="match status" value="2"/>
</dbReference>
<dbReference type="PANTHER" id="PTHR21696">
    <property type="entry name" value="PROTEIN UNC-79 HOMOLOG"/>
    <property type="match status" value="1"/>
</dbReference>
<dbReference type="STRING" id="6265.A0A0B2VD58"/>
<feature type="compositionally biased region" description="Basic and acidic residues" evidence="1">
    <location>
        <begin position="1593"/>
        <end position="1602"/>
    </location>
</feature>